<dbReference type="InterPro" id="IPR031974">
    <property type="entry name" value="PDCD7"/>
</dbReference>
<evidence type="ECO:0000256" key="1">
    <source>
        <dbReference type="SAM" id="MobiDB-lite"/>
    </source>
</evidence>
<dbReference type="Pfam" id="PF16021">
    <property type="entry name" value="PDCD7"/>
    <property type="match status" value="1"/>
</dbReference>
<dbReference type="PANTHER" id="PTHR48190">
    <property type="entry name" value="PROGRAMMED CELL DEATH PROTEIN 7"/>
    <property type="match status" value="1"/>
</dbReference>
<feature type="compositionally biased region" description="Polar residues" evidence="1">
    <location>
        <begin position="111"/>
        <end position="124"/>
    </location>
</feature>
<dbReference type="EMBL" id="OE179330">
    <property type="protein sequence ID" value="CAD7568462.1"/>
    <property type="molecule type" value="Genomic_DNA"/>
</dbReference>
<feature type="compositionally biased region" description="Polar residues" evidence="1">
    <location>
        <begin position="142"/>
        <end position="160"/>
    </location>
</feature>
<name>A0A7R9IWX9_TIMCA</name>
<proteinExistence type="predicted"/>
<feature type="compositionally biased region" description="Pro residues" evidence="1">
    <location>
        <begin position="80"/>
        <end position="96"/>
    </location>
</feature>
<protein>
    <submittedName>
        <fullName evidence="2">(California timema) hypothetical protein</fullName>
    </submittedName>
</protein>
<dbReference type="AlphaFoldDB" id="A0A7R9IWX9"/>
<accession>A0A7R9IWX9</accession>
<reference evidence="2" key="1">
    <citation type="submission" date="2020-11" db="EMBL/GenBank/DDBJ databases">
        <authorList>
            <person name="Tran Van P."/>
        </authorList>
    </citation>
    <scope>NUCLEOTIDE SEQUENCE</scope>
</reference>
<dbReference type="InterPro" id="IPR052831">
    <property type="entry name" value="Apoptosis_promoter"/>
</dbReference>
<feature type="region of interest" description="Disordered" evidence="1">
    <location>
        <begin position="54"/>
        <end position="193"/>
    </location>
</feature>
<gene>
    <name evidence="2" type="ORF">TCMB3V08_LOCUS1230</name>
</gene>
<feature type="compositionally biased region" description="Polar residues" evidence="1">
    <location>
        <begin position="54"/>
        <end position="74"/>
    </location>
</feature>
<organism evidence="2">
    <name type="scientific">Timema californicum</name>
    <name type="common">California timema</name>
    <name type="synonym">Walking stick</name>
    <dbReference type="NCBI Taxonomy" id="61474"/>
    <lineage>
        <taxon>Eukaryota</taxon>
        <taxon>Metazoa</taxon>
        <taxon>Ecdysozoa</taxon>
        <taxon>Arthropoda</taxon>
        <taxon>Hexapoda</taxon>
        <taxon>Insecta</taxon>
        <taxon>Pterygota</taxon>
        <taxon>Neoptera</taxon>
        <taxon>Polyneoptera</taxon>
        <taxon>Phasmatodea</taxon>
        <taxon>Timematodea</taxon>
        <taxon>Timematoidea</taxon>
        <taxon>Timematidae</taxon>
        <taxon>Timema</taxon>
    </lineage>
</organism>
<sequence>MCHRKFVQKFGVLFSVLKIISEMDDDRYSSPGDPRHHRNFITRLRPFDTSIRSSLQNPSFEVPQNSPLGNNRPQSLLYRQPPPRVLVPSIPPPPLPSYLTHPNTFPPPVFQTRSSDPPLSQTPLPSGIHPPSKGPSHWWQAAPNSSYMDTSHSQDTQRLSLSPYDSHRNDINQRQTSIPKEDQLESSNGTKMMKPLSDDEWIYGWLGARKRHNVPQTPVKTLKNIKAELQACLDKLSVPGVMDDLEVAIAKRSKKRAYQKRRRARVKEEVAESHSKRQQLDIAINTWLEDMQESVEKAKREESLKVEADLVLLEVTRKKNEAKRQLSLLSSLLKLRQLRAKTWASRGQAVSFESGERFTKVIERLRKLWESELRECAVEEQGLRVMLEGVVEERNQKQVRRERQALAQWEQVLFGAKKRQQDQVDHFYTAAERDVESFVAIRKSWDKFLAAPGASMASAPPIGWVLPVYPSSEQWKAQLSGGP</sequence>
<evidence type="ECO:0000313" key="2">
    <source>
        <dbReference type="EMBL" id="CAD7568462.1"/>
    </source>
</evidence>
<dbReference type="PANTHER" id="PTHR48190:SF2">
    <property type="entry name" value="PROGRAMMED CELL DEATH PROTEIN 7"/>
    <property type="match status" value="1"/>
</dbReference>
<dbReference type="GO" id="GO:0005689">
    <property type="term" value="C:U12-type spliceosomal complex"/>
    <property type="evidence" value="ECO:0007669"/>
    <property type="project" value="TreeGrafter"/>
</dbReference>